<feature type="signal peptide" evidence="1">
    <location>
        <begin position="1"/>
        <end position="23"/>
    </location>
</feature>
<dbReference type="Proteomes" id="UP001198163">
    <property type="component" value="Unassembled WGS sequence"/>
</dbReference>
<evidence type="ECO:0000313" key="2">
    <source>
        <dbReference type="EMBL" id="MCD1654916.1"/>
    </source>
</evidence>
<organism evidence="2 3">
    <name type="scientific">Teretinema zuelzerae</name>
    <dbReference type="NCBI Taxonomy" id="156"/>
    <lineage>
        <taxon>Bacteria</taxon>
        <taxon>Pseudomonadati</taxon>
        <taxon>Spirochaetota</taxon>
        <taxon>Spirochaetia</taxon>
        <taxon>Spirochaetales</taxon>
        <taxon>Treponemataceae</taxon>
        <taxon>Teretinema</taxon>
    </lineage>
</organism>
<keyword evidence="1" id="KW-0732">Signal</keyword>
<proteinExistence type="predicted"/>
<keyword evidence="3" id="KW-1185">Reference proteome</keyword>
<comment type="caution">
    <text evidence="2">The sequence shown here is derived from an EMBL/GenBank/DDBJ whole genome shotgun (WGS) entry which is preliminary data.</text>
</comment>
<feature type="chain" id="PRO_5041918226" evidence="1">
    <location>
        <begin position="24"/>
        <end position="599"/>
    </location>
</feature>
<reference evidence="2" key="1">
    <citation type="submission" date="2021-08" db="EMBL/GenBank/DDBJ databases">
        <title>Comparative analyses of Brucepasteria parasyntrophica and Teretinema zuelzerae.</title>
        <authorList>
            <person name="Song Y."/>
            <person name="Brune A."/>
        </authorList>
    </citation>
    <scope>NUCLEOTIDE SEQUENCE</scope>
    <source>
        <strain evidence="2">DSM 1903</strain>
    </source>
</reference>
<accession>A0AAE3EIA3</accession>
<name>A0AAE3EIA3_9SPIR</name>
<dbReference type="RefSeq" id="WP_230755576.1">
    <property type="nucleotide sequence ID" value="NZ_JAINWA010000003.1"/>
</dbReference>
<gene>
    <name evidence="2" type="ORF">K7J14_09415</name>
</gene>
<sequence length="599" mass="65441">MKTFASLALVSAVALFGIRPVQAQNTGLQEQLKMLQTKAVRSGDLGDWEAVLDSAAFKLYRMTELWRGVIDILPLKDDSIDTGVFANATVVVTTGLLDHIDAEIFESSAASGRRIRSLEKEREERLIGWLAADAARFALGLHEAGSMTDEQWHQADAFAAALFAVLGKNPESYARWVSSLGELYSPGNEAARSYFLQRPSVENRIAELAKREEETDVWTSSLSTLLICLKTGTVSAENLDSLAALREAWPRSPYLARLEALCAHQAWLAGLQPETQGIKTVLPIAADRDPAAAMFKEYLQNNQPLFPSSGFLDDETAIPGDSLLFMKAANAYKAALAERPDFLLESAEAMLLARSGNTQMRNYAFKRAESAAAAEEGTQSFAARANFAALLYLSGRDYVRSQFMLEALAAASRGGKERQGLRSYPGAPGNELDLLINLAWMQKALGEETRAQATLDAERNLAAAGRKAENASVDEARVSFRGLSTGMTQENLLETWGEPDEILYTYYMESWTYRSLGAIVLLRPAENSNAGRIIAIKLLEESPISPGADIRLGDDSEELEKAFGPARYRAHDALVFYGTGYSIRAVVRGGRILGISAVE</sequence>
<dbReference type="AlphaFoldDB" id="A0AAE3EIA3"/>
<dbReference type="EMBL" id="JAINWA010000003">
    <property type="protein sequence ID" value="MCD1654916.1"/>
    <property type="molecule type" value="Genomic_DNA"/>
</dbReference>
<evidence type="ECO:0000313" key="3">
    <source>
        <dbReference type="Proteomes" id="UP001198163"/>
    </source>
</evidence>
<protein>
    <submittedName>
        <fullName evidence="2">Uncharacterized protein</fullName>
    </submittedName>
</protein>
<evidence type="ECO:0000256" key="1">
    <source>
        <dbReference type="SAM" id="SignalP"/>
    </source>
</evidence>